<dbReference type="RefSeq" id="WP_249311174.1">
    <property type="nucleotide sequence ID" value="NZ_JACRSU010000001.1"/>
</dbReference>
<dbReference type="Proteomes" id="UP000611762">
    <property type="component" value="Unassembled WGS sequence"/>
</dbReference>
<reference evidence="2" key="1">
    <citation type="submission" date="2020-08" db="EMBL/GenBank/DDBJ databases">
        <title>Genome public.</title>
        <authorList>
            <person name="Liu C."/>
            <person name="Sun Q."/>
        </authorList>
    </citation>
    <scope>NUCLEOTIDE SEQUENCE</scope>
    <source>
        <strain evidence="2">H8</strain>
    </source>
</reference>
<dbReference type="PANTHER" id="PTHR36512:SF3">
    <property type="entry name" value="BLR5678 PROTEIN"/>
    <property type="match status" value="1"/>
</dbReference>
<dbReference type="CDD" id="cd02252">
    <property type="entry name" value="nylC_like"/>
    <property type="match status" value="1"/>
</dbReference>
<comment type="similarity">
    <text evidence="1">Belongs to the peptidase S58 family.</text>
</comment>
<sequence>MKEISILEIENIKIGNAENQEAKTGVTAILCETCAPCGVDIRGGGPASRETPLLSPLAASTGVHAVLLCGGSAFGLDAAGGAMRYLEEKDIGFDTGITKVPLVCASSIFDLGLGDKNVRPDFNMGYQACVNAEAGNYQNGSFGAGCGATVGKFLGPEFALKSGIGSFAVQLGTLKVGAIVCVNALGDIYQGGKIVAGLLSEDKKGFRSTCDEMLKSIQRVDNPFVGNTTIGVVVTNGKFSKSEMNKIAQMAHNGLVRCISPVNTSADGDSIYAMSVGDVNADVNVTGTIAAEVVEQAIINAVMSAAPGSGLPCAKDICA</sequence>
<keyword evidence="3" id="KW-1185">Reference proteome</keyword>
<evidence type="ECO:0000313" key="3">
    <source>
        <dbReference type="Proteomes" id="UP000611762"/>
    </source>
</evidence>
<dbReference type="SUPFAM" id="SSF56266">
    <property type="entry name" value="DmpA/ArgJ-like"/>
    <property type="match status" value="1"/>
</dbReference>
<dbReference type="PANTHER" id="PTHR36512">
    <property type="entry name" value="D-AMINOPEPTIDASE"/>
    <property type="match status" value="1"/>
</dbReference>
<evidence type="ECO:0000256" key="1">
    <source>
        <dbReference type="ARBA" id="ARBA00007068"/>
    </source>
</evidence>
<dbReference type="AlphaFoldDB" id="A0A926DLQ9"/>
<dbReference type="GO" id="GO:0004177">
    <property type="term" value="F:aminopeptidase activity"/>
    <property type="evidence" value="ECO:0007669"/>
    <property type="project" value="TreeGrafter"/>
</dbReference>
<dbReference type="Gene3D" id="3.60.70.12">
    <property type="entry name" value="L-amino peptidase D-ALA esterase/amidase"/>
    <property type="match status" value="1"/>
</dbReference>
<name>A0A926DLQ9_9FIRM</name>
<comment type="caution">
    <text evidence="2">The sequence shown here is derived from an EMBL/GenBank/DDBJ whole genome shotgun (WGS) entry which is preliminary data.</text>
</comment>
<proteinExistence type="inferred from homology"/>
<dbReference type="Pfam" id="PF03576">
    <property type="entry name" value="Peptidase_S58"/>
    <property type="match status" value="1"/>
</dbReference>
<dbReference type="InterPro" id="IPR005321">
    <property type="entry name" value="Peptidase_S58_DmpA"/>
</dbReference>
<dbReference type="InterPro" id="IPR016117">
    <property type="entry name" value="ArgJ-like_dom_sf"/>
</dbReference>
<dbReference type="EMBL" id="JACRSU010000001">
    <property type="protein sequence ID" value="MBC8540039.1"/>
    <property type="molecule type" value="Genomic_DNA"/>
</dbReference>
<protein>
    <submittedName>
        <fullName evidence="2">P1 family peptidase</fullName>
    </submittedName>
</protein>
<evidence type="ECO:0000313" key="2">
    <source>
        <dbReference type="EMBL" id="MBC8540039.1"/>
    </source>
</evidence>
<organism evidence="2 3">
    <name type="scientific">Congzhengia minquanensis</name>
    <dbReference type="NCBI Taxonomy" id="2763657"/>
    <lineage>
        <taxon>Bacteria</taxon>
        <taxon>Bacillati</taxon>
        <taxon>Bacillota</taxon>
        <taxon>Clostridia</taxon>
        <taxon>Eubacteriales</taxon>
        <taxon>Oscillospiraceae</taxon>
        <taxon>Congzhengia</taxon>
    </lineage>
</organism>
<gene>
    <name evidence="2" type="ORF">H8698_03485</name>
</gene>
<accession>A0A926DLQ9</accession>